<comment type="caution">
    <text evidence="5">The sequence shown here is derived from an EMBL/GenBank/DDBJ whole genome shotgun (WGS) entry which is preliminary data.</text>
</comment>
<dbReference type="Gene3D" id="3.10.180.10">
    <property type="entry name" value="2,3-Dihydroxybiphenyl 1,2-Dioxygenase, domain 1"/>
    <property type="match status" value="1"/>
</dbReference>
<evidence type="ECO:0000313" key="5">
    <source>
        <dbReference type="EMBL" id="TLS52228.1"/>
    </source>
</evidence>
<dbReference type="RefSeq" id="WP_138193885.1">
    <property type="nucleotide sequence ID" value="NZ_VCIW01000005.1"/>
</dbReference>
<keyword evidence="3" id="KW-0046">Antibiotic resistance</keyword>
<evidence type="ECO:0000256" key="1">
    <source>
        <dbReference type="ARBA" id="ARBA00011051"/>
    </source>
</evidence>
<accession>A0A5R9GFS0</accession>
<feature type="domain" description="VOC" evidence="4">
    <location>
        <begin position="2"/>
        <end position="119"/>
    </location>
</feature>
<dbReference type="EMBL" id="VCIW01000005">
    <property type="protein sequence ID" value="TLS52228.1"/>
    <property type="molecule type" value="Genomic_DNA"/>
</dbReference>
<name>A0A5R9GFS0_9BACL</name>
<dbReference type="AlphaFoldDB" id="A0A5R9GFS0"/>
<keyword evidence="6" id="KW-1185">Reference proteome</keyword>
<evidence type="ECO:0000259" key="4">
    <source>
        <dbReference type="PROSITE" id="PS51819"/>
    </source>
</evidence>
<evidence type="ECO:0000256" key="2">
    <source>
        <dbReference type="ARBA" id="ARBA00021572"/>
    </source>
</evidence>
<dbReference type="Pfam" id="PF19581">
    <property type="entry name" value="Glyoxalase_7"/>
    <property type="match status" value="1"/>
</dbReference>
<sequence length="124" mass="14539">METHSIIPIFRMFDEGKAKQFYVEFLGFQVDWEHRFEPDLPLYLQLSKGAVKIHLSEHYGDCTPGGAIRIETTGLEQYQRELLEKRYPYARPGLESAPWGAKELRLSDPFGNRIVFYEWEVPQS</sequence>
<reference evidence="5 6" key="1">
    <citation type="submission" date="2019-05" db="EMBL/GenBank/DDBJ databases">
        <authorList>
            <person name="Narsing Rao M.P."/>
            <person name="Li W.J."/>
        </authorList>
    </citation>
    <scope>NUCLEOTIDE SEQUENCE [LARGE SCALE GENOMIC DNA]</scope>
    <source>
        <strain evidence="5 6">SYSU_K30003</strain>
    </source>
</reference>
<dbReference type="InterPro" id="IPR000335">
    <property type="entry name" value="Bleomycin-R"/>
</dbReference>
<organism evidence="5 6">
    <name type="scientific">Paenibacillus antri</name>
    <dbReference type="NCBI Taxonomy" id="2582848"/>
    <lineage>
        <taxon>Bacteria</taxon>
        <taxon>Bacillati</taxon>
        <taxon>Bacillota</taxon>
        <taxon>Bacilli</taxon>
        <taxon>Bacillales</taxon>
        <taxon>Paenibacillaceae</taxon>
        <taxon>Paenibacillus</taxon>
    </lineage>
</organism>
<evidence type="ECO:0000313" key="6">
    <source>
        <dbReference type="Proteomes" id="UP000309676"/>
    </source>
</evidence>
<dbReference type="CDD" id="cd08349">
    <property type="entry name" value="BLMA_like"/>
    <property type="match status" value="1"/>
</dbReference>
<dbReference type="GO" id="GO:0046677">
    <property type="term" value="P:response to antibiotic"/>
    <property type="evidence" value="ECO:0007669"/>
    <property type="project" value="UniProtKB-KW"/>
</dbReference>
<dbReference type="InterPro" id="IPR029068">
    <property type="entry name" value="Glyas_Bleomycin-R_OHBP_Dase"/>
</dbReference>
<dbReference type="InterPro" id="IPR037523">
    <property type="entry name" value="VOC_core"/>
</dbReference>
<comment type="similarity">
    <text evidence="1">Belongs to the bleomycin resistance protein family.</text>
</comment>
<gene>
    <name evidence="5" type="ORF">FE782_09635</name>
</gene>
<proteinExistence type="inferred from homology"/>
<dbReference type="SUPFAM" id="SSF54593">
    <property type="entry name" value="Glyoxalase/Bleomycin resistance protein/Dihydroxybiphenyl dioxygenase"/>
    <property type="match status" value="1"/>
</dbReference>
<dbReference type="Proteomes" id="UP000309676">
    <property type="component" value="Unassembled WGS sequence"/>
</dbReference>
<dbReference type="PROSITE" id="PS51819">
    <property type="entry name" value="VOC"/>
    <property type="match status" value="1"/>
</dbReference>
<evidence type="ECO:0000256" key="3">
    <source>
        <dbReference type="ARBA" id="ARBA00023251"/>
    </source>
</evidence>
<dbReference type="OrthoDB" id="9803104at2"/>
<protein>
    <recommendedName>
        <fullName evidence="2">Bleomycin resistance protein</fullName>
    </recommendedName>
</protein>